<dbReference type="GO" id="GO:0000139">
    <property type="term" value="C:Golgi membrane"/>
    <property type="evidence" value="ECO:0007669"/>
    <property type="project" value="UniProtKB-SubCell"/>
</dbReference>
<dbReference type="SMART" id="SM00397">
    <property type="entry name" value="t_SNARE"/>
    <property type="match status" value="1"/>
</dbReference>
<keyword evidence="6 11" id="KW-1133">Transmembrane helix</keyword>
<evidence type="ECO:0000256" key="11">
    <source>
        <dbReference type="SAM" id="Phobius"/>
    </source>
</evidence>
<keyword evidence="4 11" id="KW-0812">Transmembrane</keyword>
<accession>A0A0C3G6E8</accession>
<dbReference type="PANTHER" id="PTHR19957:SF83">
    <property type="entry name" value="SYNTAXIN-16"/>
    <property type="match status" value="1"/>
</dbReference>
<feature type="region of interest" description="Disordered" evidence="10">
    <location>
        <begin position="23"/>
        <end position="48"/>
    </location>
</feature>
<dbReference type="InterPro" id="IPR000727">
    <property type="entry name" value="T_SNARE_dom"/>
</dbReference>
<dbReference type="InterPro" id="IPR010989">
    <property type="entry name" value="SNARE"/>
</dbReference>
<dbReference type="CDD" id="cd15845">
    <property type="entry name" value="SNARE_syntaxin16"/>
    <property type="match status" value="1"/>
</dbReference>
<evidence type="ECO:0000313" key="14">
    <source>
        <dbReference type="Proteomes" id="UP000054166"/>
    </source>
</evidence>
<name>A0A0C3G6E8_PILCF</name>
<feature type="compositionally biased region" description="Low complexity" evidence="10">
    <location>
        <begin position="28"/>
        <end position="38"/>
    </location>
</feature>
<dbReference type="GO" id="GO:0006886">
    <property type="term" value="P:intracellular protein transport"/>
    <property type="evidence" value="ECO:0007669"/>
    <property type="project" value="InterPro"/>
</dbReference>
<evidence type="ECO:0000259" key="12">
    <source>
        <dbReference type="PROSITE" id="PS50192"/>
    </source>
</evidence>
<evidence type="ECO:0000256" key="9">
    <source>
        <dbReference type="ARBA" id="ARBA00023136"/>
    </source>
</evidence>
<dbReference type="PROSITE" id="PS50192">
    <property type="entry name" value="T_SNARE"/>
    <property type="match status" value="1"/>
</dbReference>
<keyword evidence="5" id="KW-0653">Protein transport</keyword>
<comment type="subcellular location">
    <subcellularLocation>
        <location evidence="1">Golgi apparatus membrane</location>
        <topology evidence="1">Single-pass type IV membrane protein</topology>
    </subcellularLocation>
</comment>
<dbReference type="GO" id="GO:0006906">
    <property type="term" value="P:vesicle fusion"/>
    <property type="evidence" value="ECO:0007669"/>
    <property type="project" value="TreeGrafter"/>
</dbReference>
<keyword evidence="7" id="KW-0333">Golgi apparatus</keyword>
<evidence type="ECO:0000256" key="7">
    <source>
        <dbReference type="ARBA" id="ARBA00023034"/>
    </source>
</evidence>
<organism evidence="13 14">
    <name type="scientific">Piloderma croceum (strain F 1598)</name>
    <dbReference type="NCBI Taxonomy" id="765440"/>
    <lineage>
        <taxon>Eukaryota</taxon>
        <taxon>Fungi</taxon>
        <taxon>Dikarya</taxon>
        <taxon>Basidiomycota</taxon>
        <taxon>Agaricomycotina</taxon>
        <taxon>Agaricomycetes</taxon>
        <taxon>Agaricomycetidae</taxon>
        <taxon>Atheliales</taxon>
        <taxon>Atheliaceae</taxon>
        <taxon>Piloderma</taxon>
    </lineage>
</organism>
<feature type="transmembrane region" description="Helical" evidence="11">
    <location>
        <begin position="307"/>
        <end position="324"/>
    </location>
</feature>
<keyword evidence="9 11" id="KW-0472">Membrane</keyword>
<protein>
    <recommendedName>
        <fullName evidence="12">t-SNARE coiled-coil homology domain-containing protein</fullName>
    </recommendedName>
</protein>
<dbReference type="FunCoup" id="A0A0C3G6E8">
    <property type="interactions" value="454"/>
</dbReference>
<feature type="region of interest" description="Disordered" evidence="10">
    <location>
        <begin position="330"/>
        <end position="359"/>
    </location>
</feature>
<reference evidence="14" key="2">
    <citation type="submission" date="2015-01" db="EMBL/GenBank/DDBJ databases">
        <title>Evolutionary Origins and Diversification of the Mycorrhizal Mutualists.</title>
        <authorList>
            <consortium name="DOE Joint Genome Institute"/>
            <consortium name="Mycorrhizal Genomics Consortium"/>
            <person name="Kohler A."/>
            <person name="Kuo A."/>
            <person name="Nagy L.G."/>
            <person name="Floudas D."/>
            <person name="Copeland A."/>
            <person name="Barry K.W."/>
            <person name="Cichocki N."/>
            <person name="Veneault-Fourrey C."/>
            <person name="LaButti K."/>
            <person name="Lindquist E.A."/>
            <person name="Lipzen A."/>
            <person name="Lundell T."/>
            <person name="Morin E."/>
            <person name="Murat C."/>
            <person name="Riley R."/>
            <person name="Ohm R."/>
            <person name="Sun H."/>
            <person name="Tunlid A."/>
            <person name="Henrissat B."/>
            <person name="Grigoriev I.V."/>
            <person name="Hibbett D.S."/>
            <person name="Martin F."/>
        </authorList>
    </citation>
    <scope>NUCLEOTIDE SEQUENCE [LARGE SCALE GENOMIC DNA]</scope>
    <source>
        <strain evidence="14">F 1598</strain>
    </source>
</reference>
<dbReference type="AlphaFoldDB" id="A0A0C3G6E8"/>
<dbReference type="PANTHER" id="PTHR19957">
    <property type="entry name" value="SYNTAXIN"/>
    <property type="match status" value="1"/>
</dbReference>
<dbReference type="GO" id="GO:0000149">
    <property type="term" value="F:SNARE binding"/>
    <property type="evidence" value="ECO:0007669"/>
    <property type="project" value="TreeGrafter"/>
</dbReference>
<evidence type="ECO:0000256" key="1">
    <source>
        <dbReference type="ARBA" id="ARBA00004409"/>
    </source>
</evidence>
<dbReference type="GO" id="GO:0031201">
    <property type="term" value="C:SNARE complex"/>
    <property type="evidence" value="ECO:0007669"/>
    <property type="project" value="TreeGrafter"/>
</dbReference>
<keyword evidence="8" id="KW-0175">Coiled coil</keyword>
<evidence type="ECO:0000256" key="3">
    <source>
        <dbReference type="ARBA" id="ARBA00022448"/>
    </source>
</evidence>
<evidence type="ECO:0000256" key="4">
    <source>
        <dbReference type="ARBA" id="ARBA00022692"/>
    </source>
</evidence>
<sequence>MSSSTSQPTTRSRTLLFISYRDSRARSSRFSRANPPSSYDDPDIGANENERLMSSQPGHVSLDVDLPPKWVDVSDQVQDILGGTHAKITALEKLHAKHALPGFTDRSAEEKEIEAATTDITKDFRQCQKLIQRIGSEQSHAFPPSSQQARHDTLAAKNVQRGLAAKVQELSTTFRKKQRVYMEKLQGHAIKNQDLLIASGTIPSKGSEGMSAVDDDMEAAHLSQTSTLIEDVTPDLRMRDRELTEIAKSIADLAELFKDLSVLVIDQGTLLDSVEYNIEQTSVQVAEAVKELDMATRYQKNTGRRKCIFLLLLIIFGLIVALIFKPRRHSSAPSSPASPPPQSPTPHSQRIPPSADNPYMPVYFHRRTF</sequence>
<dbReference type="GO" id="GO:0048278">
    <property type="term" value="P:vesicle docking"/>
    <property type="evidence" value="ECO:0007669"/>
    <property type="project" value="TreeGrafter"/>
</dbReference>
<evidence type="ECO:0000256" key="6">
    <source>
        <dbReference type="ARBA" id="ARBA00022989"/>
    </source>
</evidence>
<gene>
    <name evidence="13" type="ORF">PILCRDRAFT_809798</name>
</gene>
<keyword evidence="14" id="KW-1185">Reference proteome</keyword>
<dbReference type="Gene3D" id="1.20.58.70">
    <property type="match status" value="1"/>
</dbReference>
<evidence type="ECO:0000256" key="8">
    <source>
        <dbReference type="ARBA" id="ARBA00023054"/>
    </source>
</evidence>
<dbReference type="STRING" id="765440.A0A0C3G6E8"/>
<evidence type="ECO:0000313" key="13">
    <source>
        <dbReference type="EMBL" id="KIM91830.1"/>
    </source>
</evidence>
<reference evidence="13 14" key="1">
    <citation type="submission" date="2014-04" db="EMBL/GenBank/DDBJ databases">
        <authorList>
            <consortium name="DOE Joint Genome Institute"/>
            <person name="Kuo A."/>
            <person name="Tarkka M."/>
            <person name="Buscot F."/>
            <person name="Kohler A."/>
            <person name="Nagy L.G."/>
            <person name="Floudas D."/>
            <person name="Copeland A."/>
            <person name="Barry K.W."/>
            <person name="Cichocki N."/>
            <person name="Veneault-Fourrey C."/>
            <person name="LaButti K."/>
            <person name="Lindquist E.A."/>
            <person name="Lipzen A."/>
            <person name="Lundell T."/>
            <person name="Morin E."/>
            <person name="Murat C."/>
            <person name="Sun H."/>
            <person name="Tunlid A."/>
            <person name="Henrissat B."/>
            <person name="Grigoriev I.V."/>
            <person name="Hibbett D.S."/>
            <person name="Martin F."/>
            <person name="Nordberg H.P."/>
            <person name="Cantor M.N."/>
            <person name="Hua S.X."/>
        </authorList>
    </citation>
    <scope>NUCLEOTIDE SEQUENCE [LARGE SCALE GENOMIC DNA]</scope>
    <source>
        <strain evidence="13 14">F 1598</strain>
    </source>
</reference>
<dbReference type="InterPro" id="IPR006012">
    <property type="entry name" value="Syntaxin/epimorphin_CS"/>
</dbReference>
<dbReference type="SUPFAM" id="SSF47661">
    <property type="entry name" value="t-snare proteins"/>
    <property type="match status" value="1"/>
</dbReference>
<evidence type="ECO:0000256" key="10">
    <source>
        <dbReference type="SAM" id="MobiDB-lite"/>
    </source>
</evidence>
<evidence type="ECO:0000256" key="2">
    <source>
        <dbReference type="ARBA" id="ARBA00009063"/>
    </source>
</evidence>
<dbReference type="EMBL" id="KN832970">
    <property type="protein sequence ID" value="KIM91830.1"/>
    <property type="molecule type" value="Genomic_DNA"/>
</dbReference>
<dbReference type="PROSITE" id="PS00914">
    <property type="entry name" value="SYNTAXIN"/>
    <property type="match status" value="1"/>
</dbReference>
<keyword evidence="3" id="KW-0813">Transport</keyword>
<dbReference type="InParanoid" id="A0A0C3G6E8"/>
<evidence type="ECO:0000256" key="5">
    <source>
        <dbReference type="ARBA" id="ARBA00022927"/>
    </source>
</evidence>
<dbReference type="OrthoDB" id="10251371at2759"/>
<dbReference type="GO" id="GO:0005484">
    <property type="term" value="F:SNAP receptor activity"/>
    <property type="evidence" value="ECO:0007669"/>
    <property type="project" value="InterPro"/>
</dbReference>
<dbReference type="Proteomes" id="UP000054166">
    <property type="component" value="Unassembled WGS sequence"/>
</dbReference>
<comment type="similarity">
    <text evidence="2">Belongs to the syntaxin family.</text>
</comment>
<dbReference type="InterPro" id="IPR045242">
    <property type="entry name" value="Syntaxin"/>
</dbReference>
<proteinExistence type="inferred from homology"/>
<feature type="domain" description="T-SNARE coiled-coil homology" evidence="12">
    <location>
        <begin position="233"/>
        <end position="295"/>
    </location>
</feature>
<dbReference type="Pfam" id="PF05739">
    <property type="entry name" value="SNARE"/>
    <property type="match status" value="1"/>
</dbReference>
<dbReference type="HOGENOM" id="CLU_038177_0_0_1"/>